<keyword evidence="3" id="KW-1185">Reference proteome</keyword>
<name>A0A1Y5S939_9RHOB</name>
<accession>A0A1Y5S939</accession>
<dbReference type="EMBL" id="FWFO01000001">
    <property type="protein sequence ID" value="SLN35176.1"/>
    <property type="molecule type" value="Genomic_DNA"/>
</dbReference>
<protein>
    <recommendedName>
        <fullName evidence="4">NfeD-like C-terminal domain-containing protein</fullName>
    </recommendedName>
</protein>
<sequence length="92" mass="10018">MADLWSVWWVWLAAALALAIIEVLAPGFIFLGFAIGAALTGLLLLILPGIGWTIPMLALIFAALSLAAWLILRRSFALRTGQVKHFEDDINS</sequence>
<keyword evidence="1" id="KW-1133">Transmembrane helix</keyword>
<evidence type="ECO:0000313" key="3">
    <source>
        <dbReference type="Proteomes" id="UP000193077"/>
    </source>
</evidence>
<feature type="transmembrane region" description="Helical" evidence="1">
    <location>
        <begin position="6"/>
        <end position="24"/>
    </location>
</feature>
<evidence type="ECO:0008006" key="4">
    <source>
        <dbReference type="Google" id="ProtNLM"/>
    </source>
</evidence>
<keyword evidence="1" id="KW-0812">Transmembrane</keyword>
<gene>
    <name evidence="2" type="ORF">TRL7639_01645</name>
</gene>
<dbReference type="Proteomes" id="UP000193077">
    <property type="component" value="Unassembled WGS sequence"/>
</dbReference>
<feature type="transmembrane region" description="Helical" evidence="1">
    <location>
        <begin position="53"/>
        <end position="72"/>
    </location>
</feature>
<dbReference type="AlphaFoldDB" id="A0A1Y5S939"/>
<organism evidence="2 3">
    <name type="scientific">Falsiruegeria litorea R37</name>
    <dbReference type="NCBI Taxonomy" id="1200284"/>
    <lineage>
        <taxon>Bacteria</taxon>
        <taxon>Pseudomonadati</taxon>
        <taxon>Pseudomonadota</taxon>
        <taxon>Alphaproteobacteria</taxon>
        <taxon>Rhodobacterales</taxon>
        <taxon>Roseobacteraceae</taxon>
        <taxon>Falsiruegeria</taxon>
    </lineage>
</organism>
<evidence type="ECO:0000313" key="2">
    <source>
        <dbReference type="EMBL" id="SLN35176.1"/>
    </source>
</evidence>
<dbReference type="RefSeq" id="WP_085796315.1">
    <property type="nucleotide sequence ID" value="NZ_FWFO01000001.1"/>
</dbReference>
<proteinExistence type="predicted"/>
<keyword evidence="1" id="KW-0472">Membrane</keyword>
<reference evidence="2 3" key="1">
    <citation type="submission" date="2017-03" db="EMBL/GenBank/DDBJ databases">
        <authorList>
            <person name="Afonso C.L."/>
            <person name="Miller P.J."/>
            <person name="Scott M.A."/>
            <person name="Spackman E."/>
            <person name="Goraichik I."/>
            <person name="Dimitrov K.M."/>
            <person name="Suarez D.L."/>
            <person name="Swayne D.E."/>
        </authorList>
    </citation>
    <scope>NUCLEOTIDE SEQUENCE [LARGE SCALE GENOMIC DNA]</scope>
    <source>
        <strain evidence="2 3">CECT 7639</strain>
    </source>
</reference>
<evidence type="ECO:0000256" key="1">
    <source>
        <dbReference type="SAM" id="Phobius"/>
    </source>
</evidence>